<gene>
    <name evidence="2" type="ORF">B9Z19DRAFT_1061050</name>
</gene>
<organism evidence="2 3">
    <name type="scientific">Tuber borchii</name>
    <name type="common">White truffle</name>
    <dbReference type="NCBI Taxonomy" id="42251"/>
    <lineage>
        <taxon>Eukaryota</taxon>
        <taxon>Fungi</taxon>
        <taxon>Dikarya</taxon>
        <taxon>Ascomycota</taxon>
        <taxon>Pezizomycotina</taxon>
        <taxon>Pezizomycetes</taxon>
        <taxon>Pezizales</taxon>
        <taxon>Tuberaceae</taxon>
        <taxon>Tuber</taxon>
    </lineage>
</organism>
<comment type="caution">
    <text evidence="2">The sequence shown here is derived from an EMBL/GenBank/DDBJ whole genome shotgun (WGS) entry which is preliminary data.</text>
</comment>
<protein>
    <submittedName>
        <fullName evidence="2">Uncharacterized protein</fullName>
    </submittedName>
</protein>
<name>A0A2T7A6J7_TUBBO</name>
<sequence length="182" mass="20491">MSSHSHETKSDRPIPTRISSSEGLACPIPSCPLVLKGETPHRYLRRHLKYPRLHGRTGQEKEAWLNLHEIEHERLLATLGLTPFHNPNPKEVRKVSQTDRVNIIIKLAEDNNAEDKRKSRTAEFELRAKSMGITGEKSVAQRVAIWEGMGLPNRAVTISELVFFLCSNLEIIVGLLLIDMGG</sequence>
<evidence type="ECO:0000313" key="2">
    <source>
        <dbReference type="EMBL" id="PUU83359.1"/>
    </source>
</evidence>
<feature type="region of interest" description="Disordered" evidence="1">
    <location>
        <begin position="1"/>
        <end position="21"/>
    </location>
</feature>
<proteinExistence type="predicted"/>
<evidence type="ECO:0000256" key="1">
    <source>
        <dbReference type="SAM" id="MobiDB-lite"/>
    </source>
</evidence>
<dbReference type="Proteomes" id="UP000244722">
    <property type="component" value="Unassembled WGS sequence"/>
</dbReference>
<feature type="compositionally biased region" description="Basic and acidic residues" evidence="1">
    <location>
        <begin position="1"/>
        <end position="14"/>
    </location>
</feature>
<accession>A0A2T7A6J7</accession>
<dbReference type="AlphaFoldDB" id="A0A2T7A6J7"/>
<evidence type="ECO:0000313" key="3">
    <source>
        <dbReference type="Proteomes" id="UP000244722"/>
    </source>
</evidence>
<dbReference type="EMBL" id="NESQ01000014">
    <property type="protein sequence ID" value="PUU83359.1"/>
    <property type="molecule type" value="Genomic_DNA"/>
</dbReference>
<reference evidence="2 3" key="1">
    <citation type="submission" date="2017-04" db="EMBL/GenBank/DDBJ databases">
        <title>Draft genome sequence of Tuber borchii Vittad., a whitish edible truffle.</title>
        <authorList>
            <consortium name="DOE Joint Genome Institute"/>
            <person name="Murat C."/>
            <person name="Kuo A."/>
            <person name="Barry K.W."/>
            <person name="Clum A."/>
            <person name="Dockter R.B."/>
            <person name="Fauchery L."/>
            <person name="Iotti M."/>
            <person name="Kohler A."/>
            <person name="Labutti K."/>
            <person name="Lindquist E.A."/>
            <person name="Lipzen A."/>
            <person name="Ohm R.A."/>
            <person name="Wang M."/>
            <person name="Grigoriev I.V."/>
            <person name="Zambonelli A."/>
            <person name="Martin F.M."/>
        </authorList>
    </citation>
    <scope>NUCLEOTIDE SEQUENCE [LARGE SCALE GENOMIC DNA]</scope>
    <source>
        <strain evidence="2 3">Tbo3840</strain>
    </source>
</reference>
<keyword evidence="3" id="KW-1185">Reference proteome</keyword>